<dbReference type="InterPro" id="IPR013223">
    <property type="entry name" value="RNase_B_OB_dom"/>
</dbReference>
<evidence type="ECO:0000256" key="8">
    <source>
        <dbReference type="ARBA" id="ARBA00022884"/>
    </source>
</evidence>
<dbReference type="GO" id="GO:0005829">
    <property type="term" value="C:cytosol"/>
    <property type="evidence" value="ECO:0007669"/>
    <property type="project" value="TreeGrafter"/>
</dbReference>
<dbReference type="Pfam" id="PF00773">
    <property type="entry name" value="RNB"/>
    <property type="match status" value="1"/>
</dbReference>
<evidence type="ECO:0000259" key="9">
    <source>
        <dbReference type="PROSITE" id="PS50126"/>
    </source>
</evidence>
<dbReference type="InterPro" id="IPR001900">
    <property type="entry name" value="RNase_II/R"/>
</dbReference>
<evidence type="ECO:0000256" key="7">
    <source>
        <dbReference type="ARBA" id="ARBA00022839"/>
    </source>
</evidence>
<reference evidence="10" key="1">
    <citation type="submission" date="2015-10" db="EMBL/GenBank/DDBJ databases">
        <authorList>
            <person name="Gilbert D.G."/>
        </authorList>
    </citation>
    <scope>NUCLEOTIDE SEQUENCE</scope>
</reference>
<feature type="domain" description="S1 motif" evidence="9">
    <location>
        <begin position="564"/>
        <end position="642"/>
    </location>
</feature>
<keyword evidence="7" id="KW-0269">Exonuclease</keyword>
<dbReference type="GO" id="GO:0008859">
    <property type="term" value="F:exoribonuclease II activity"/>
    <property type="evidence" value="ECO:0007669"/>
    <property type="project" value="UniProtKB-EC"/>
</dbReference>
<evidence type="ECO:0000256" key="2">
    <source>
        <dbReference type="ARBA" id="ARBA00004496"/>
    </source>
</evidence>
<evidence type="ECO:0000256" key="4">
    <source>
        <dbReference type="ARBA" id="ARBA00022490"/>
    </source>
</evidence>
<dbReference type="EC" id="3.1.13.1" evidence="3"/>
<organism evidence="10">
    <name type="scientific">hydrothermal vent metagenome</name>
    <dbReference type="NCBI Taxonomy" id="652676"/>
    <lineage>
        <taxon>unclassified sequences</taxon>
        <taxon>metagenomes</taxon>
        <taxon>ecological metagenomes</taxon>
    </lineage>
</organism>
<dbReference type="Gene3D" id="2.40.50.140">
    <property type="entry name" value="Nucleic acid-binding proteins"/>
    <property type="match status" value="1"/>
</dbReference>
<dbReference type="InterPro" id="IPR012340">
    <property type="entry name" value="NA-bd_OB-fold"/>
</dbReference>
<dbReference type="NCBIfam" id="TIGR00358">
    <property type="entry name" value="3_prime_RNase"/>
    <property type="match status" value="1"/>
</dbReference>
<proteinExistence type="predicted"/>
<dbReference type="SMART" id="SM00955">
    <property type="entry name" value="RNB"/>
    <property type="match status" value="1"/>
</dbReference>
<dbReference type="Pfam" id="PF08206">
    <property type="entry name" value="OB_RNB"/>
    <property type="match status" value="1"/>
</dbReference>
<name>A0A160TA41_9ZZZZ</name>
<dbReference type="PANTHER" id="PTHR23355">
    <property type="entry name" value="RIBONUCLEASE"/>
    <property type="match status" value="1"/>
</dbReference>
<dbReference type="InterPro" id="IPR011129">
    <property type="entry name" value="CSD"/>
</dbReference>
<evidence type="ECO:0000256" key="5">
    <source>
        <dbReference type="ARBA" id="ARBA00022722"/>
    </source>
</evidence>
<keyword evidence="5" id="KW-0540">Nuclease</keyword>
<gene>
    <name evidence="10" type="ORF">MGWOODY_Tha659</name>
</gene>
<keyword evidence="8" id="KW-0694">RNA-binding</keyword>
<evidence type="ECO:0000313" key="10">
    <source>
        <dbReference type="EMBL" id="CUS41100.1"/>
    </source>
</evidence>
<keyword evidence="6" id="KW-0378">Hydrolase</keyword>
<dbReference type="SUPFAM" id="SSF50249">
    <property type="entry name" value="Nucleic acid-binding proteins"/>
    <property type="match status" value="3"/>
</dbReference>
<dbReference type="Pfam" id="PF17876">
    <property type="entry name" value="CSD2"/>
    <property type="match status" value="1"/>
</dbReference>
<comment type="subcellular location">
    <subcellularLocation>
        <location evidence="2">Cytoplasm</location>
    </subcellularLocation>
</comment>
<dbReference type="SMART" id="SM00357">
    <property type="entry name" value="CSP"/>
    <property type="match status" value="1"/>
</dbReference>
<dbReference type="InterPro" id="IPR004476">
    <property type="entry name" value="RNase_II/RNase_R"/>
</dbReference>
<evidence type="ECO:0000256" key="3">
    <source>
        <dbReference type="ARBA" id="ARBA00012163"/>
    </source>
</evidence>
<protein>
    <recommendedName>
        <fullName evidence="3">exoribonuclease II</fullName>
        <ecNumber evidence="3">3.1.13.1</ecNumber>
    </recommendedName>
</protein>
<dbReference type="InterPro" id="IPR050180">
    <property type="entry name" value="RNR_Ribonuclease"/>
</dbReference>
<dbReference type="InterPro" id="IPR040476">
    <property type="entry name" value="CSD2"/>
</dbReference>
<evidence type="ECO:0000256" key="1">
    <source>
        <dbReference type="ARBA" id="ARBA00001849"/>
    </source>
</evidence>
<dbReference type="GO" id="GO:0003723">
    <property type="term" value="F:RNA binding"/>
    <property type="evidence" value="ECO:0007669"/>
    <property type="project" value="UniProtKB-KW"/>
</dbReference>
<keyword evidence="4" id="KW-0963">Cytoplasm</keyword>
<accession>A0A160TA41</accession>
<sequence length="643" mass="71676">MLDKNALSQLKSLKQEIQQSTPRFEGTVRATAGRFGFVNTEDGQSFFLSPEEMEKVLPGDVVAFRVEPAGEGKEQAIVESLISTVQNEFLGRYVVRGKGHFVEADHPTLNRWIFVPPAKRLQAKDGDLVKAHISQHPFPKGKAQADLDAVIGNDQTPHIERLFVQQKFGLSDAISDAAQAQVDALCAQGVDTIANERSDLTHLPFVTIDSAGTRDIDDALYAEAQSSGWTLWIAIADPAALIEPGTPLDELAKTRATSAYFPDQVLPMLPPALSEQLCSLQAGELRLAMVVELRLSQDGDVRQTTLHNAIIKSRAKLTYNQVSHLIAGECDEIAAELQGPVLHLSDCAKALAANRLRNCLVMEDRPDFKLLVDEDGHVTDIVRIERNDAHRLVEECMLVCNRSVALWLKERNAGMFIEHAGVRSERIGEVAALLRENLALEAKPKFDNLEEYVQLMQQAAKAECELPLRAIIGRQQERSRFGLEGKPHMGLGFPCYTTFTSPLRKYNDLMIHRTVRALLNGENIEQASQELLDAVQQAQTSARIAANQTEQWMKLVWLNAKDKDAVYNATIVHMNSSSITVRLNDNGIEGTIDRRKVKGDWTFDSKTFTHRNAEQCFMLGQALNVRINEVRPYNRQVTFVIVE</sequence>
<dbReference type="PROSITE" id="PS50126">
    <property type="entry name" value="S1"/>
    <property type="match status" value="1"/>
</dbReference>
<dbReference type="InterPro" id="IPR003029">
    <property type="entry name" value="S1_domain"/>
</dbReference>
<dbReference type="PANTHER" id="PTHR23355:SF37">
    <property type="entry name" value="EXORIBONUCLEASE 2"/>
    <property type="match status" value="1"/>
</dbReference>
<comment type="catalytic activity">
    <reaction evidence="1">
        <text>Exonucleolytic cleavage in the 3'- to 5'-direction to yield nucleoside 5'-phosphates.</text>
        <dbReference type="EC" id="3.1.13.1"/>
    </reaction>
</comment>
<dbReference type="GO" id="GO:0006402">
    <property type="term" value="P:mRNA catabolic process"/>
    <property type="evidence" value="ECO:0007669"/>
    <property type="project" value="TreeGrafter"/>
</dbReference>
<dbReference type="EMBL" id="CZQC01000036">
    <property type="protein sequence ID" value="CUS41100.1"/>
    <property type="molecule type" value="Genomic_DNA"/>
</dbReference>
<dbReference type="AlphaFoldDB" id="A0A160TA41"/>
<evidence type="ECO:0000256" key="6">
    <source>
        <dbReference type="ARBA" id="ARBA00022801"/>
    </source>
</evidence>